<dbReference type="GO" id="GO:0004523">
    <property type="term" value="F:RNA-DNA hybrid ribonuclease activity"/>
    <property type="evidence" value="ECO:0007669"/>
    <property type="project" value="InterPro"/>
</dbReference>
<dbReference type="InterPro" id="IPR002156">
    <property type="entry name" value="RNaseH_domain"/>
</dbReference>
<evidence type="ECO:0000313" key="2">
    <source>
        <dbReference type="EMBL" id="KAL0324751.1"/>
    </source>
</evidence>
<dbReference type="EMBL" id="JACGWM010000015">
    <property type="protein sequence ID" value="KAL0324751.1"/>
    <property type="molecule type" value="Genomic_DNA"/>
</dbReference>
<dbReference type="AlphaFoldDB" id="A0AAW2M0N5"/>
<dbReference type="InterPro" id="IPR036397">
    <property type="entry name" value="RNaseH_sf"/>
</dbReference>
<dbReference type="SUPFAM" id="SSF53098">
    <property type="entry name" value="Ribonuclease H-like"/>
    <property type="match status" value="1"/>
</dbReference>
<dbReference type="CDD" id="cd06222">
    <property type="entry name" value="RNase_H_like"/>
    <property type="match status" value="1"/>
</dbReference>
<gene>
    <name evidence="2" type="ORF">Scaly_2442200</name>
</gene>
<name>A0AAW2M0N5_9LAMI</name>
<dbReference type="Gene3D" id="3.30.420.10">
    <property type="entry name" value="Ribonuclease H-like superfamily/Ribonuclease H"/>
    <property type="match status" value="1"/>
</dbReference>
<dbReference type="Pfam" id="PF13456">
    <property type="entry name" value="RVT_3"/>
    <property type="match status" value="1"/>
</dbReference>
<sequence>MGFIFRQTVPRAPSIVRWRAPSSSWFKLNTNGSSFGNPGLAEAAGFIRNSAGHVHLAYQVALGTGTSVLAELTTVWRGLELALTHGLAPLVVEVDATAVISLLQFCVSRKWETGSPSPSPGVIMVSRFGPGDFRGGFVAGFGNNGNNMVRIDGESLTFTGDDDGFTTWTRSFGRGLLVGIGYNGNNTWGDGSFSLV</sequence>
<proteinExistence type="predicted"/>
<dbReference type="GO" id="GO:0003676">
    <property type="term" value="F:nucleic acid binding"/>
    <property type="evidence" value="ECO:0007669"/>
    <property type="project" value="InterPro"/>
</dbReference>
<dbReference type="InterPro" id="IPR012337">
    <property type="entry name" value="RNaseH-like_sf"/>
</dbReference>
<dbReference type="PANTHER" id="PTHR47723:SF19">
    <property type="entry name" value="POLYNUCLEOTIDYL TRANSFERASE, RIBONUCLEASE H-LIKE SUPERFAMILY PROTEIN"/>
    <property type="match status" value="1"/>
</dbReference>
<accession>A0AAW2M0N5</accession>
<dbReference type="InterPro" id="IPR053151">
    <property type="entry name" value="RNase_H-like"/>
</dbReference>
<feature type="domain" description="RNase H type-1" evidence="1">
    <location>
        <begin position="29"/>
        <end position="104"/>
    </location>
</feature>
<protein>
    <submittedName>
        <fullName evidence="2">Ribonuclease H protein</fullName>
    </submittedName>
</protein>
<organism evidence="2">
    <name type="scientific">Sesamum calycinum</name>
    <dbReference type="NCBI Taxonomy" id="2727403"/>
    <lineage>
        <taxon>Eukaryota</taxon>
        <taxon>Viridiplantae</taxon>
        <taxon>Streptophyta</taxon>
        <taxon>Embryophyta</taxon>
        <taxon>Tracheophyta</taxon>
        <taxon>Spermatophyta</taxon>
        <taxon>Magnoliopsida</taxon>
        <taxon>eudicotyledons</taxon>
        <taxon>Gunneridae</taxon>
        <taxon>Pentapetalae</taxon>
        <taxon>asterids</taxon>
        <taxon>lamiids</taxon>
        <taxon>Lamiales</taxon>
        <taxon>Pedaliaceae</taxon>
        <taxon>Sesamum</taxon>
    </lineage>
</organism>
<reference evidence="2" key="1">
    <citation type="submission" date="2020-06" db="EMBL/GenBank/DDBJ databases">
        <authorList>
            <person name="Li T."/>
            <person name="Hu X."/>
            <person name="Zhang T."/>
            <person name="Song X."/>
            <person name="Zhang H."/>
            <person name="Dai N."/>
            <person name="Sheng W."/>
            <person name="Hou X."/>
            <person name="Wei L."/>
        </authorList>
    </citation>
    <scope>NUCLEOTIDE SEQUENCE</scope>
    <source>
        <strain evidence="2">KEN8</strain>
        <tissue evidence="2">Leaf</tissue>
    </source>
</reference>
<dbReference type="PANTHER" id="PTHR47723">
    <property type="entry name" value="OS05G0353850 PROTEIN"/>
    <property type="match status" value="1"/>
</dbReference>
<dbReference type="InterPro" id="IPR044730">
    <property type="entry name" value="RNase_H-like_dom_plant"/>
</dbReference>
<reference evidence="2" key="2">
    <citation type="journal article" date="2024" name="Plant">
        <title>Genomic evolution and insights into agronomic trait innovations of Sesamum species.</title>
        <authorList>
            <person name="Miao H."/>
            <person name="Wang L."/>
            <person name="Qu L."/>
            <person name="Liu H."/>
            <person name="Sun Y."/>
            <person name="Le M."/>
            <person name="Wang Q."/>
            <person name="Wei S."/>
            <person name="Zheng Y."/>
            <person name="Lin W."/>
            <person name="Duan Y."/>
            <person name="Cao H."/>
            <person name="Xiong S."/>
            <person name="Wang X."/>
            <person name="Wei L."/>
            <person name="Li C."/>
            <person name="Ma Q."/>
            <person name="Ju M."/>
            <person name="Zhao R."/>
            <person name="Li G."/>
            <person name="Mu C."/>
            <person name="Tian Q."/>
            <person name="Mei H."/>
            <person name="Zhang T."/>
            <person name="Gao T."/>
            <person name="Zhang H."/>
        </authorList>
    </citation>
    <scope>NUCLEOTIDE SEQUENCE</scope>
    <source>
        <strain evidence="2">KEN8</strain>
    </source>
</reference>
<evidence type="ECO:0000259" key="1">
    <source>
        <dbReference type="Pfam" id="PF13456"/>
    </source>
</evidence>
<comment type="caution">
    <text evidence="2">The sequence shown here is derived from an EMBL/GenBank/DDBJ whole genome shotgun (WGS) entry which is preliminary data.</text>
</comment>